<feature type="signal peptide" evidence="1">
    <location>
        <begin position="1"/>
        <end position="22"/>
    </location>
</feature>
<dbReference type="OrthoDB" id="285331at2"/>
<accession>A0A5C5YTP1</accession>
<evidence type="ECO:0000313" key="2">
    <source>
        <dbReference type="EMBL" id="TWT78126.1"/>
    </source>
</evidence>
<proteinExistence type="predicted"/>
<dbReference type="Proteomes" id="UP000318478">
    <property type="component" value="Unassembled WGS sequence"/>
</dbReference>
<dbReference type="AlphaFoldDB" id="A0A5C5YTP1"/>
<dbReference type="InterPro" id="IPR013424">
    <property type="entry name" value="Ice-binding_C"/>
</dbReference>
<sequence precursor="true">MKTTTTALLMLALAAPVLPANAARYLVDFGRNDVATGGGQGAITPSPDVNGYYWNNFDKEAYNSNTGSLDVPDDALLSGLVDDANNASTIGIQLLDSTGNNEWEANGAQNGGLLGPDSGLLGDFAIETATRDYFFTTQSSASFSLTGLNPTSTYDLEFFATRDTGGARRTQYRATDANGSVLSAILQTSGGGAGSAAHPNGNDDDTVSLLGLVPGGGNSIMIDMLTNEGGFSYVGILGITEHSVPEPTSAMLLSLGGVLAARIRRRR</sequence>
<comment type="caution">
    <text evidence="2">The sequence shown here is derived from an EMBL/GenBank/DDBJ whole genome shotgun (WGS) entry which is preliminary data.</text>
</comment>
<gene>
    <name evidence="2" type="ORF">Pla123a_09160</name>
</gene>
<keyword evidence="3" id="KW-1185">Reference proteome</keyword>
<keyword evidence="1" id="KW-0732">Signal</keyword>
<feature type="chain" id="PRO_5022881278" description="PEP-CTERM protein-sorting domain-containing protein" evidence="1">
    <location>
        <begin position="23"/>
        <end position="267"/>
    </location>
</feature>
<dbReference type="EMBL" id="SJPO01000002">
    <property type="protein sequence ID" value="TWT78126.1"/>
    <property type="molecule type" value="Genomic_DNA"/>
</dbReference>
<name>A0A5C5YTP1_9BACT</name>
<dbReference type="NCBIfam" id="TIGR02595">
    <property type="entry name" value="PEP_CTERM"/>
    <property type="match status" value="1"/>
</dbReference>
<evidence type="ECO:0000256" key="1">
    <source>
        <dbReference type="SAM" id="SignalP"/>
    </source>
</evidence>
<reference evidence="2 3" key="1">
    <citation type="submission" date="2019-02" db="EMBL/GenBank/DDBJ databases">
        <title>Deep-cultivation of Planctomycetes and their phenomic and genomic characterization uncovers novel biology.</title>
        <authorList>
            <person name="Wiegand S."/>
            <person name="Jogler M."/>
            <person name="Boedeker C."/>
            <person name="Pinto D."/>
            <person name="Vollmers J."/>
            <person name="Rivas-Marin E."/>
            <person name="Kohn T."/>
            <person name="Peeters S.H."/>
            <person name="Heuer A."/>
            <person name="Rast P."/>
            <person name="Oberbeckmann S."/>
            <person name="Bunk B."/>
            <person name="Jeske O."/>
            <person name="Meyerdierks A."/>
            <person name="Storesund J.E."/>
            <person name="Kallscheuer N."/>
            <person name="Luecker S."/>
            <person name="Lage O.M."/>
            <person name="Pohl T."/>
            <person name="Merkel B.J."/>
            <person name="Hornburger P."/>
            <person name="Mueller R.-W."/>
            <person name="Bruemmer F."/>
            <person name="Labrenz M."/>
            <person name="Spormann A.M."/>
            <person name="Op Den Camp H."/>
            <person name="Overmann J."/>
            <person name="Amann R."/>
            <person name="Jetten M.S.M."/>
            <person name="Mascher T."/>
            <person name="Medema M.H."/>
            <person name="Devos D.P."/>
            <person name="Kaster A.-K."/>
            <person name="Ovreas L."/>
            <person name="Rohde M."/>
            <person name="Galperin M.Y."/>
            <person name="Jogler C."/>
        </authorList>
    </citation>
    <scope>NUCLEOTIDE SEQUENCE [LARGE SCALE GENOMIC DNA]</scope>
    <source>
        <strain evidence="2 3">Pla123a</strain>
    </source>
</reference>
<evidence type="ECO:0000313" key="3">
    <source>
        <dbReference type="Proteomes" id="UP000318478"/>
    </source>
</evidence>
<protein>
    <recommendedName>
        <fullName evidence="4">PEP-CTERM protein-sorting domain-containing protein</fullName>
    </recommendedName>
</protein>
<evidence type="ECO:0008006" key="4">
    <source>
        <dbReference type="Google" id="ProtNLM"/>
    </source>
</evidence>
<dbReference type="RefSeq" id="WP_146584363.1">
    <property type="nucleotide sequence ID" value="NZ_SJPO01000002.1"/>
</dbReference>
<organism evidence="2 3">
    <name type="scientific">Posidoniimonas polymericola</name>
    <dbReference type="NCBI Taxonomy" id="2528002"/>
    <lineage>
        <taxon>Bacteria</taxon>
        <taxon>Pseudomonadati</taxon>
        <taxon>Planctomycetota</taxon>
        <taxon>Planctomycetia</taxon>
        <taxon>Pirellulales</taxon>
        <taxon>Lacipirellulaceae</taxon>
        <taxon>Posidoniimonas</taxon>
    </lineage>
</organism>